<name>A0A915IZ40_ROMCU</name>
<dbReference type="WBParaSite" id="nRc.2.0.1.t19104-RA">
    <property type="protein sequence ID" value="nRc.2.0.1.t19104-RA"/>
    <property type="gene ID" value="nRc.2.0.1.g19104"/>
</dbReference>
<dbReference type="AlphaFoldDB" id="A0A915IZ40"/>
<proteinExistence type="predicted"/>
<evidence type="ECO:0000313" key="2">
    <source>
        <dbReference type="Proteomes" id="UP000887565"/>
    </source>
</evidence>
<evidence type="ECO:0000313" key="3">
    <source>
        <dbReference type="WBParaSite" id="nRc.2.0.1.t19104-RA"/>
    </source>
</evidence>
<evidence type="ECO:0000256" key="1">
    <source>
        <dbReference type="SAM" id="MobiDB-lite"/>
    </source>
</evidence>
<accession>A0A915IZ40</accession>
<organism evidence="2 3">
    <name type="scientific">Romanomermis culicivorax</name>
    <name type="common">Nematode worm</name>
    <dbReference type="NCBI Taxonomy" id="13658"/>
    <lineage>
        <taxon>Eukaryota</taxon>
        <taxon>Metazoa</taxon>
        <taxon>Ecdysozoa</taxon>
        <taxon>Nematoda</taxon>
        <taxon>Enoplea</taxon>
        <taxon>Dorylaimia</taxon>
        <taxon>Mermithida</taxon>
        <taxon>Mermithoidea</taxon>
        <taxon>Mermithidae</taxon>
        <taxon>Romanomermis</taxon>
    </lineage>
</organism>
<protein>
    <submittedName>
        <fullName evidence="3">Uncharacterized protein</fullName>
    </submittedName>
</protein>
<keyword evidence="2" id="KW-1185">Reference proteome</keyword>
<feature type="region of interest" description="Disordered" evidence="1">
    <location>
        <begin position="27"/>
        <end position="46"/>
    </location>
</feature>
<sequence length="88" mass="9619">MSIEHSKKIVFGTEGAEKLLSTVNPFSDSNFKKSTRPKTTEQNGMQSMETLQLLSLKAEVKNNFGVGRFGGMAGAVAPSIETEHTRKM</sequence>
<dbReference type="Proteomes" id="UP000887565">
    <property type="component" value="Unplaced"/>
</dbReference>
<reference evidence="3" key="1">
    <citation type="submission" date="2022-11" db="UniProtKB">
        <authorList>
            <consortium name="WormBaseParasite"/>
        </authorList>
    </citation>
    <scope>IDENTIFICATION</scope>
</reference>